<evidence type="ECO:0000313" key="4">
    <source>
        <dbReference type="Proteomes" id="UP001217089"/>
    </source>
</evidence>
<evidence type="ECO:0000313" key="3">
    <source>
        <dbReference type="EMBL" id="KAJ8308433.1"/>
    </source>
</evidence>
<dbReference type="Pfam" id="PF05571">
    <property type="entry name" value="JAMP"/>
    <property type="match status" value="1"/>
</dbReference>
<evidence type="ECO:0000256" key="2">
    <source>
        <dbReference type="SAM" id="SignalP"/>
    </source>
</evidence>
<feature type="signal peptide" evidence="2">
    <location>
        <begin position="1"/>
        <end position="26"/>
    </location>
</feature>
<evidence type="ECO:0008006" key="5">
    <source>
        <dbReference type="Google" id="ProtNLM"/>
    </source>
</evidence>
<feature type="transmembrane region" description="Helical" evidence="1">
    <location>
        <begin position="297"/>
        <end position="315"/>
    </location>
</feature>
<sequence>MFLNKQFNYKIYVWLFVILAIENTVTVSTGSVKDVSEKCPGLYCGRTILDNGQFSDCGACPRGYQPDDFSVCRKCDTNPTFYDWMFLGFMAILSLVLHWFFIDFTNKIKGSLIVLHISALIESVLAAVFTVLLVDPMAEFNIRSCPVKQLSDWYSMLYNPSPNYTDTIHCTQEIVYPLYTISMVYYAFSLVLMMLIRPFLSYKFLDKKGTNSIYAALYFHPILIVLQAVFGDYAFPYIVIVLSIVTNATHLASSPDQNVRKLFKWTFCDARNLTIIIGHWFLHAFGIIAMTQLENPYLHIPLLALVPFPTIFYILTVQFTHPDHIETVS</sequence>
<dbReference type="InterPro" id="IPR008485">
    <property type="entry name" value="JAMP"/>
</dbReference>
<feature type="transmembrane region" description="Helical" evidence="1">
    <location>
        <begin position="273"/>
        <end position="291"/>
    </location>
</feature>
<dbReference type="PANTHER" id="PTHR12740:SF4">
    <property type="entry name" value="JNK1_MAPK8-ASSOCIATED MEMBRANE PROTEIN"/>
    <property type="match status" value="1"/>
</dbReference>
<comment type="caution">
    <text evidence="3">The sequence shown here is derived from an EMBL/GenBank/DDBJ whole genome shotgun (WGS) entry which is preliminary data.</text>
</comment>
<feature type="transmembrane region" description="Helical" evidence="1">
    <location>
        <begin position="113"/>
        <end position="134"/>
    </location>
</feature>
<proteinExistence type="predicted"/>
<organism evidence="3 4">
    <name type="scientific">Tegillarca granosa</name>
    <name type="common">Malaysian cockle</name>
    <name type="synonym">Anadara granosa</name>
    <dbReference type="NCBI Taxonomy" id="220873"/>
    <lineage>
        <taxon>Eukaryota</taxon>
        <taxon>Metazoa</taxon>
        <taxon>Spiralia</taxon>
        <taxon>Lophotrochozoa</taxon>
        <taxon>Mollusca</taxon>
        <taxon>Bivalvia</taxon>
        <taxon>Autobranchia</taxon>
        <taxon>Pteriomorphia</taxon>
        <taxon>Arcoida</taxon>
        <taxon>Arcoidea</taxon>
        <taxon>Arcidae</taxon>
        <taxon>Tegillarca</taxon>
    </lineage>
</organism>
<reference evidence="3 4" key="1">
    <citation type="submission" date="2022-12" db="EMBL/GenBank/DDBJ databases">
        <title>Chromosome-level genome of Tegillarca granosa.</title>
        <authorList>
            <person name="Kim J."/>
        </authorList>
    </citation>
    <scope>NUCLEOTIDE SEQUENCE [LARGE SCALE GENOMIC DNA]</scope>
    <source>
        <strain evidence="3">Teg-2019</strain>
        <tissue evidence="3">Adductor muscle</tissue>
    </source>
</reference>
<name>A0ABQ9ETB8_TEGGR</name>
<dbReference type="Proteomes" id="UP001217089">
    <property type="component" value="Unassembled WGS sequence"/>
</dbReference>
<feature type="chain" id="PRO_5046381017" description="JNK1/MAPK8-associated membrane protein" evidence="2">
    <location>
        <begin position="27"/>
        <end position="329"/>
    </location>
</feature>
<feature type="transmembrane region" description="Helical" evidence="1">
    <location>
        <begin position="183"/>
        <end position="200"/>
    </location>
</feature>
<evidence type="ECO:0000256" key="1">
    <source>
        <dbReference type="SAM" id="Phobius"/>
    </source>
</evidence>
<dbReference type="EMBL" id="JARBDR010000657">
    <property type="protein sequence ID" value="KAJ8308433.1"/>
    <property type="molecule type" value="Genomic_DNA"/>
</dbReference>
<feature type="transmembrane region" description="Helical" evidence="1">
    <location>
        <begin position="84"/>
        <end position="101"/>
    </location>
</feature>
<accession>A0ABQ9ETB8</accession>
<keyword evidence="1" id="KW-1133">Transmembrane helix</keyword>
<keyword evidence="2" id="KW-0732">Signal</keyword>
<dbReference type="PANTHER" id="PTHR12740">
    <property type="entry name" value="JNK1/MAPK8-ASSOCIATED MEMBRANE PROTEIN"/>
    <property type="match status" value="1"/>
</dbReference>
<keyword evidence="4" id="KW-1185">Reference proteome</keyword>
<keyword evidence="1" id="KW-0472">Membrane</keyword>
<gene>
    <name evidence="3" type="ORF">KUTeg_013307</name>
</gene>
<keyword evidence="1" id="KW-0812">Transmembrane</keyword>
<protein>
    <recommendedName>
        <fullName evidence="5">JNK1/MAPK8-associated membrane protein</fullName>
    </recommendedName>
</protein>